<evidence type="ECO:0000256" key="1">
    <source>
        <dbReference type="SAM" id="Phobius"/>
    </source>
</evidence>
<dbReference type="OrthoDB" id="771329at2"/>
<evidence type="ECO:0000313" key="3">
    <source>
        <dbReference type="Proteomes" id="UP000284892"/>
    </source>
</evidence>
<gene>
    <name evidence="2" type="ORF">BXY80_2808</name>
</gene>
<proteinExistence type="predicted"/>
<keyword evidence="1" id="KW-0812">Transmembrane</keyword>
<comment type="caution">
    <text evidence="2">The sequence shown here is derived from an EMBL/GenBank/DDBJ whole genome shotgun (WGS) entry which is preliminary data.</text>
</comment>
<organism evidence="2 3">
    <name type="scientific">Ichthyenterobacterium magnum</name>
    <dbReference type="NCBI Taxonomy" id="1230530"/>
    <lineage>
        <taxon>Bacteria</taxon>
        <taxon>Pseudomonadati</taxon>
        <taxon>Bacteroidota</taxon>
        <taxon>Flavobacteriia</taxon>
        <taxon>Flavobacteriales</taxon>
        <taxon>Flavobacteriaceae</taxon>
        <taxon>Ichthyenterobacterium</taxon>
    </lineage>
</organism>
<sequence length="180" mass="21325">MLKSDIKEMTETERLKLKKWDVFWHYSPAIFFLTVPIINLYFIIEARLTNNEIVYERIIDGLGLVWVFLSLSIIGFVYKYWTLKFKVLDQKVESKHFKNAIELTAKELDWRIIRNEGNYLFAYSWNTLFSWGEQITIIKKGNKVLINSICKLNQPSFFGGNQKNVDTFKRNLKASAQQRV</sequence>
<protein>
    <submittedName>
        <fullName evidence="2">Uncharacterized protein</fullName>
    </submittedName>
</protein>
<accession>A0A420DAX6</accession>
<dbReference type="AlphaFoldDB" id="A0A420DAX6"/>
<feature type="transmembrane region" description="Helical" evidence="1">
    <location>
        <begin position="23"/>
        <end position="44"/>
    </location>
</feature>
<dbReference type="EMBL" id="RAQJ01000012">
    <property type="protein sequence ID" value="RKE88445.1"/>
    <property type="molecule type" value="Genomic_DNA"/>
</dbReference>
<name>A0A420DAX6_9FLAO</name>
<dbReference type="RefSeq" id="WP_120202945.1">
    <property type="nucleotide sequence ID" value="NZ_RAQJ01000012.1"/>
</dbReference>
<keyword evidence="1" id="KW-0472">Membrane</keyword>
<reference evidence="2 3" key="1">
    <citation type="submission" date="2018-09" db="EMBL/GenBank/DDBJ databases">
        <title>Genomic Encyclopedia of Archaeal and Bacterial Type Strains, Phase II (KMG-II): from individual species to whole genera.</title>
        <authorList>
            <person name="Goeker M."/>
        </authorList>
    </citation>
    <scope>NUCLEOTIDE SEQUENCE [LARGE SCALE GENOMIC DNA]</scope>
    <source>
        <strain evidence="2 3">DSM 26283</strain>
    </source>
</reference>
<keyword evidence="1" id="KW-1133">Transmembrane helix</keyword>
<keyword evidence="3" id="KW-1185">Reference proteome</keyword>
<dbReference type="Proteomes" id="UP000284892">
    <property type="component" value="Unassembled WGS sequence"/>
</dbReference>
<evidence type="ECO:0000313" key="2">
    <source>
        <dbReference type="EMBL" id="RKE88445.1"/>
    </source>
</evidence>
<feature type="transmembrane region" description="Helical" evidence="1">
    <location>
        <begin position="64"/>
        <end position="81"/>
    </location>
</feature>